<reference evidence="1" key="1">
    <citation type="submission" date="2010-08" db="EMBL/GenBank/DDBJ databases">
        <authorList>
            <person name="Weinstock G."/>
            <person name="Sodergren E."/>
            <person name="Clifton S."/>
            <person name="Fulton L."/>
            <person name="Fulton B."/>
            <person name="Courtney L."/>
            <person name="Fronick C."/>
            <person name="Harrison M."/>
            <person name="Strong C."/>
            <person name="Farmer C."/>
            <person name="Delahaunty K."/>
            <person name="Markovic C."/>
            <person name="Hall O."/>
            <person name="Minx P."/>
            <person name="Tomlinson C."/>
            <person name="Mitreva M."/>
            <person name="Hou S."/>
            <person name="Chen J."/>
            <person name="Wollam A."/>
            <person name="Pepin K.H."/>
            <person name="Johnson M."/>
            <person name="Bhonagiri V."/>
            <person name="Zhang X."/>
            <person name="Suruliraj S."/>
            <person name="Warren W."/>
            <person name="Chinwalla A."/>
            <person name="Mardis E.R."/>
            <person name="Wilson R.K."/>
        </authorList>
    </citation>
    <scope>NUCLEOTIDE SEQUENCE [LARGE SCALE GENOMIC DNA]</scope>
    <source>
        <strain evidence="1">HL044PA1</strain>
    </source>
</reference>
<keyword evidence="2" id="KW-1185">Reference proteome</keyword>
<evidence type="ECO:0000313" key="2">
    <source>
        <dbReference type="Proteomes" id="UP000003179"/>
    </source>
</evidence>
<protein>
    <submittedName>
        <fullName evidence="1">Uncharacterized protein</fullName>
    </submittedName>
</protein>
<organism evidence="1 2">
    <name type="scientific">Cutibacterium modestum HL044PA1</name>
    <dbReference type="NCBI Taxonomy" id="765109"/>
    <lineage>
        <taxon>Bacteria</taxon>
        <taxon>Bacillati</taxon>
        <taxon>Actinomycetota</taxon>
        <taxon>Actinomycetes</taxon>
        <taxon>Propionibacteriales</taxon>
        <taxon>Propionibacteriaceae</taxon>
        <taxon>Cutibacterium</taxon>
        <taxon>Cutibacterium modestum</taxon>
    </lineage>
</organism>
<name>A0ABN0C6I6_9ACTN</name>
<accession>A0ABN0C6I6</accession>
<evidence type="ECO:0000313" key="1">
    <source>
        <dbReference type="EMBL" id="EFS92711.1"/>
    </source>
</evidence>
<comment type="caution">
    <text evidence="1">The sequence shown here is derived from an EMBL/GenBank/DDBJ whole genome shotgun (WGS) entry which is preliminary data.</text>
</comment>
<sequence>MSRDYGRDLRDVTELTSAPFYRQHSPDGELLVARLPVVNGCG</sequence>
<proteinExistence type="predicted"/>
<dbReference type="Proteomes" id="UP000003179">
    <property type="component" value="Unassembled WGS sequence"/>
</dbReference>
<gene>
    <name evidence="1" type="ORF">HMPREF9607_01242</name>
</gene>
<dbReference type="EMBL" id="ADZU01000019">
    <property type="protein sequence ID" value="EFS92711.1"/>
    <property type="molecule type" value="Genomic_DNA"/>
</dbReference>